<name>A0A6V7RZV4_PLAVN</name>
<gene>
    <name evidence="5" type="ORF">PVBDA_0600770</name>
</gene>
<reference evidence="5 6" key="1">
    <citation type="submission" date="2020-08" db="EMBL/GenBank/DDBJ databases">
        <authorList>
            <person name="Ramaprasad A."/>
        </authorList>
    </citation>
    <scope>NUCLEOTIDE SEQUENCE [LARGE SCALE GENOMIC DNA]</scope>
</reference>
<dbReference type="InterPro" id="IPR013083">
    <property type="entry name" value="Znf_RING/FYVE/PHD"/>
</dbReference>
<proteinExistence type="predicted"/>
<keyword evidence="1" id="KW-0862">Zinc</keyword>
<dbReference type="EMBL" id="LR865384">
    <property type="protein sequence ID" value="CAD2087856.1"/>
    <property type="molecule type" value="Genomic_DNA"/>
</dbReference>
<organism evidence="5 6">
    <name type="scientific">Plasmodium vinckei brucechwatti</name>
    <dbReference type="NCBI Taxonomy" id="119398"/>
    <lineage>
        <taxon>Eukaryota</taxon>
        <taxon>Sar</taxon>
        <taxon>Alveolata</taxon>
        <taxon>Apicomplexa</taxon>
        <taxon>Aconoidasida</taxon>
        <taxon>Haemosporida</taxon>
        <taxon>Plasmodiidae</taxon>
        <taxon>Plasmodium</taxon>
        <taxon>Plasmodium (Vinckeia)</taxon>
    </lineage>
</organism>
<dbReference type="PANTHER" id="PTHR16148">
    <property type="entry name" value="NF-KAPPA-B-REPRESSING FACTOR-RELATED"/>
    <property type="match status" value="1"/>
</dbReference>
<feature type="domain" description="RING-type" evidence="4">
    <location>
        <begin position="914"/>
        <end position="960"/>
    </location>
</feature>
<dbReference type="Proteomes" id="UP000515550">
    <property type="component" value="Chromosome PVBDA_06"/>
</dbReference>
<feature type="compositionally biased region" description="Basic and acidic residues" evidence="2">
    <location>
        <begin position="880"/>
        <end position="891"/>
    </location>
</feature>
<protein>
    <submittedName>
        <fullName evidence="5">Zinc finger protein, putative</fullName>
    </submittedName>
</protein>
<dbReference type="SUPFAM" id="SSF57850">
    <property type="entry name" value="RING/U-box"/>
    <property type="match status" value="1"/>
</dbReference>
<feature type="transmembrane region" description="Helical" evidence="3">
    <location>
        <begin position="657"/>
        <end position="678"/>
    </location>
</feature>
<feature type="transmembrane region" description="Helical" evidence="3">
    <location>
        <begin position="411"/>
        <end position="430"/>
    </location>
</feature>
<dbReference type="Gene3D" id="3.30.40.10">
    <property type="entry name" value="Zinc/RING finger domain, C3HC4 (zinc finger)"/>
    <property type="match status" value="1"/>
</dbReference>
<accession>A0A6V7RZV4</accession>
<sequence length="990" mass="116231">MKKEKLTINKMEGKFADINEVEIENEKTRCKNHHTININQNDDNKKERTDQIVLSLDSCKFELINKKNKFSIDLNIKNDIEDNNFEIINKYQTVAQHGSENKHEKNYENDNNVNSVNNNIVIQHENAYTNDNHLNNDNTNIENSNLKNNAYIENTYNENDNNYTENVKNNENNNLNTDLKCDNTEKNIPPSFSSNMKQEENNKPVLNNANNNEPQSSHTYNPTINDDQTERITNIQDINENSNTVLEPQNGPSNNIMEGENNLNDNNTTSFNRREINENNNIENQTPNNEGYTNETPYLRGEEEQVEVNSEINVEEGEDNILHMNNENNVLEMNNIINERNSRSLASNSEEMNYYALTIRDNIINNNMNDNINENEVHELRFYQRCFIGKTLGYEIKPNLEEFSINKFIRAFLFIFILLGLFSIEFSLLYNNLLKINVDDTELLLIDSRYNDMFTRAFLFQFNKKKIKNLTLTNDMIKTEINKGNYKLYNDIHKVLNKLNRSNKNTANNEKRPDNIYEDTVRLYEKLKKHDIFIYKIKEFKFKMCKDIFKKINNNNGKNYLFLFIPTQNHLKITPIFIILTVFFLFLRIGLILSRILYELVLFFFYRTFRLSLNSKKGYLYKYLWSLCTILFLEIILSEDCILWWVSDIDPIFSYHFQYFIWGCSLIYFMTCFGNKIFKKWGRTSENNSDNSSNNNNIASIHSNKYMYASYVLDYASKFLFGMNVTFATFFILINLGKPTVITVIITGAILFMDILNDSYLEQINLTDFHNFTQNMQPKKKIYIIENKKKKQKKIALTRINEHTYREFTIEDILEYEEKHKSKKYLGSTQSNINNNGVNETDGKLGYNKKANIFNLKNIFNKKYMGGKWVYGRLSGGDSKCGEKSVTKRDDDNDAISNQSNGDENSIISSFEYCEICDERPKNIVLYPCMHGGFCEFCIRSLVYNTTKVKYILPSCPLCRQTICDVYKISNEDKYKRVESVNILSIKSKK</sequence>
<feature type="compositionally biased region" description="Polar residues" evidence="2">
    <location>
        <begin position="214"/>
        <end position="227"/>
    </location>
</feature>
<dbReference type="VEuPathDB" id="PlasmoDB:PVBDA_0600770"/>
<feature type="compositionally biased region" description="Low complexity" evidence="2">
    <location>
        <begin position="203"/>
        <end position="213"/>
    </location>
</feature>
<feature type="region of interest" description="Disordered" evidence="2">
    <location>
        <begin position="877"/>
        <end position="903"/>
    </location>
</feature>
<feature type="transmembrane region" description="Helical" evidence="3">
    <location>
        <begin position="576"/>
        <end position="598"/>
    </location>
</feature>
<keyword evidence="1" id="KW-0863">Zinc-finger</keyword>
<dbReference type="InterPro" id="IPR001841">
    <property type="entry name" value="Znf_RING"/>
</dbReference>
<dbReference type="PROSITE" id="PS50089">
    <property type="entry name" value="ZF_RING_2"/>
    <property type="match status" value="1"/>
</dbReference>
<evidence type="ECO:0000256" key="1">
    <source>
        <dbReference type="PROSITE-ProRule" id="PRU00175"/>
    </source>
</evidence>
<dbReference type="Pfam" id="PF13920">
    <property type="entry name" value="zf-C3HC4_3"/>
    <property type="match status" value="1"/>
</dbReference>
<dbReference type="GO" id="GO:0005654">
    <property type="term" value="C:nucleoplasm"/>
    <property type="evidence" value="ECO:0007669"/>
    <property type="project" value="TreeGrafter"/>
</dbReference>
<keyword evidence="3" id="KW-0472">Membrane</keyword>
<dbReference type="GO" id="GO:0008270">
    <property type="term" value="F:zinc ion binding"/>
    <property type="evidence" value="ECO:0007669"/>
    <property type="project" value="UniProtKB-KW"/>
</dbReference>
<feature type="transmembrane region" description="Helical" evidence="3">
    <location>
        <begin position="619"/>
        <end position="637"/>
    </location>
</feature>
<feature type="transmembrane region" description="Helical" evidence="3">
    <location>
        <begin position="740"/>
        <end position="756"/>
    </location>
</feature>
<keyword evidence="3" id="KW-0812">Transmembrane</keyword>
<evidence type="ECO:0000313" key="6">
    <source>
        <dbReference type="Proteomes" id="UP000515550"/>
    </source>
</evidence>
<evidence type="ECO:0000256" key="2">
    <source>
        <dbReference type="SAM" id="MobiDB-lite"/>
    </source>
</evidence>
<keyword evidence="1" id="KW-0479">Metal-binding</keyword>
<dbReference type="GO" id="GO:0005730">
    <property type="term" value="C:nucleolus"/>
    <property type="evidence" value="ECO:0007669"/>
    <property type="project" value="TreeGrafter"/>
</dbReference>
<feature type="region of interest" description="Disordered" evidence="2">
    <location>
        <begin position="184"/>
        <end position="227"/>
    </location>
</feature>
<evidence type="ECO:0000256" key="3">
    <source>
        <dbReference type="SAM" id="Phobius"/>
    </source>
</evidence>
<dbReference type="AlphaFoldDB" id="A0A6V7RZV4"/>
<dbReference type="SMART" id="SM00184">
    <property type="entry name" value="RING"/>
    <property type="match status" value="1"/>
</dbReference>
<dbReference type="PANTHER" id="PTHR16148:SF14">
    <property type="entry name" value="MYND-TYPE DOMAIN-CONTAINING PROTEIN"/>
    <property type="match status" value="1"/>
</dbReference>
<evidence type="ECO:0000259" key="4">
    <source>
        <dbReference type="PROSITE" id="PS50089"/>
    </source>
</evidence>
<evidence type="ECO:0000313" key="5">
    <source>
        <dbReference type="EMBL" id="CAD2087856.1"/>
    </source>
</evidence>
<keyword evidence="3" id="KW-1133">Transmembrane helix</keyword>